<gene>
    <name evidence="1" type="ORF">AKJ08_3084</name>
</gene>
<dbReference type="Proteomes" id="UP000055590">
    <property type="component" value="Chromosome"/>
</dbReference>
<evidence type="ECO:0000313" key="1">
    <source>
        <dbReference type="EMBL" id="AKU92697.1"/>
    </source>
</evidence>
<protein>
    <submittedName>
        <fullName evidence="1">Uncharacterized protein</fullName>
    </submittedName>
</protein>
<name>A0A0K1PGQ9_9BACT</name>
<sequence>MLDADSERGEMVKGLDCVPVVLVHWGEPSLEAAINKAIESAGPGYDALIDGAVYHRYEYVFFGRDCWEVEGIAVSRATTTKTTSGL</sequence>
<dbReference type="STRING" id="1391653.AKJ08_3084"/>
<dbReference type="EMBL" id="CP012332">
    <property type="protein sequence ID" value="AKU92697.1"/>
    <property type="molecule type" value="Genomic_DNA"/>
</dbReference>
<proteinExistence type="predicted"/>
<reference evidence="1 2" key="1">
    <citation type="submission" date="2015-08" db="EMBL/GenBank/DDBJ databases">
        <authorList>
            <person name="Babu N.S."/>
            <person name="Beckwith C.J."/>
            <person name="Beseler K.G."/>
            <person name="Brison A."/>
            <person name="Carone J.V."/>
            <person name="Caskin T.P."/>
            <person name="Diamond M."/>
            <person name="Durham M.E."/>
            <person name="Foxe J.M."/>
            <person name="Go M."/>
            <person name="Henderson B.A."/>
            <person name="Jones I.B."/>
            <person name="McGettigan J.A."/>
            <person name="Micheletti S.J."/>
            <person name="Nasrallah M.E."/>
            <person name="Ortiz D."/>
            <person name="Piller C.R."/>
            <person name="Privatt S.R."/>
            <person name="Schneider S.L."/>
            <person name="Sharp S."/>
            <person name="Smith T.C."/>
            <person name="Stanton J.D."/>
            <person name="Ullery H.E."/>
            <person name="Wilson R.J."/>
            <person name="Serrano M.G."/>
            <person name="Buck G."/>
            <person name="Lee V."/>
            <person name="Wang Y."/>
            <person name="Carvalho R."/>
            <person name="Voegtly L."/>
            <person name="Shi R."/>
            <person name="Duckworth R."/>
            <person name="Johnson A."/>
            <person name="Loviza R."/>
            <person name="Walstead R."/>
            <person name="Shah Z."/>
            <person name="Kiflezghi M."/>
            <person name="Wade K."/>
            <person name="Ball S.L."/>
            <person name="Bradley K.W."/>
            <person name="Asai D.J."/>
            <person name="Bowman C.A."/>
            <person name="Russell D.A."/>
            <person name="Pope W.H."/>
            <person name="Jacobs-Sera D."/>
            <person name="Hendrix R.W."/>
            <person name="Hatfull G.F."/>
        </authorList>
    </citation>
    <scope>NUCLEOTIDE SEQUENCE [LARGE SCALE GENOMIC DNA]</scope>
    <source>
        <strain evidence="1 2">DSM 27710</strain>
    </source>
</reference>
<keyword evidence="2" id="KW-1185">Reference proteome</keyword>
<dbReference type="AlphaFoldDB" id="A0A0K1PGQ9"/>
<dbReference type="KEGG" id="vin:AKJ08_3084"/>
<organism evidence="1 2">
    <name type="scientific">Vulgatibacter incomptus</name>
    <dbReference type="NCBI Taxonomy" id="1391653"/>
    <lineage>
        <taxon>Bacteria</taxon>
        <taxon>Pseudomonadati</taxon>
        <taxon>Myxococcota</taxon>
        <taxon>Myxococcia</taxon>
        <taxon>Myxococcales</taxon>
        <taxon>Cystobacterineae</taxon>
        <taxon>Vulgatibacteraceae</taxon>
        <taxon>Vulgatibacter</taxon>
    </lineage>
</organism>
<accession>A0A0K1PGQ9</accession>
<evidence type="ECO:0000313" key="2">
    <source>
        <dbReference type="Proteomes" id="UP000055590"/>
    </source>
</evidence>